<dbReference type="AlphaFoldDB" id="A0A0E9V374"/>
<evidence type="ECO:0000313" key="1">
    <source>
        <dbReference type="EMBL" id="JAH71875.1"/>
    </source>
</evidence>
<accession>A0A0E9V374</accession>
<dbReference type="EMBL" id="GBXM01036702">
    <property type="protein sequence ID" value="JAH71875.1"/>
    <property type="molecule type" value="Transcribed_RNA"/>
</dbReference>
<reference evidence="1" key="2">
    <citation type="journal article" date="2015" name="Fish Shellfish Immunol.">
        <title>Early steps in the European eel (Anguilla anguilla)-Vibrio vulnificus interaction in the gills: Role of the RtxA13 toxin.</title>
        <authorList>
            <person name="Callol A."/>
            <person name="Pajuelo D."/>
            <person name="Ebbesson L."/>
            <person name="Teles M."/>
            <person name="MacKenzie S."/>
            <person name="Amaro C."/>
        </authorList>
    </citation>
    <scope>NUCLEOTIDE SEQUENCE</scope>
</reference>
<protein>
    <submittedName>
        <fullName evidence="1">Uncharacterized protein</fullName>
    </submittedName>
</protein>
<name>A0A0E9V374_ANGAN</name>
<organism evidence="1">
    <name type="scientific">Anguilla anguilla</name>
    <name type="common">European freshwater eel</name>
    <name type="synonym">Muraena anguilla</name>
    <dbReference type="NCBI Taxonomy" id="7936"/>
    <lineage>
        <taxon>Eukaryota</taxon>
        <taxon>Metazoa</taxon>
        <taxon>Chordata</taxon>
        <taxon>Craniata</taxon>
        <taxon>Vertebrata</taxon>
        <taxon>Euteleostomi</taxon>
        <taxon>Actinopterygii</taxon>
        <taxon>Neopterygii</taxon>
        <taxon>Teleostei</taxon>
        <taxon>Anguilliformes</taxon>
        <taxon>Anguillidae</taxon>
        <taxon>Anguilla</taxon>
    </lineage>
</organism>
<reference evidence="1" key="1">
    <citation type="submission" date="2014-11" db="EMBL/GenBank/DDBJ databases">
        <authorList>
            <person name="Amaro Gonzalez C."/>
        </authorList>
    </citation>
    <scope>NUCLEOTIDE SEQUENCE</scope>
</reference>
<proteinExistence type="predicted"/>
<sequence length="23" mass="2584">MAGLVRVMVVKRLHCGTLMRITV</sequence>